<dbReference type="SUPFAM" id="SSF51261">
    <property type="entry name" value="Duplicated hybrid motif"/>
    <property type="match status" value="1"/>
</dbReference>
<proteinExistence type="predicted"/>
<evidence type="ECO:0000313" key="3">
    <source>
        <dbReference type="EMBL" id="MBM7713444.1"/>
    </source>
</evidence>
<keyword evidence="4" id="KW-1185">Reference proteome</keyword>
<evidence type="ECO:0000256" key="1">
    <source>
        <dbReference type="SAM" id="Phobius"/>
    </source>
</evidence>
<evidence type="ECO:0000313" key="4">
    <source>
        <dbReference type="Proteomes" id="UP000823485"/>
    </source>
</evidence>
<sequence length="257" mass="29150">MNHRVNQIKKRIAKRRKSYDRKKDKGIQWSNEWIDSNYTDEHSLYDSKNQEKFHPLWNREVFIFKVLASITLILLVSIIYKSESPAFQAAKSVVNEAMETEFRFAAVSEWYEGRFGKPLALFPDKDKADGDIIQTGIETDYALPVGAKIAENFDQDGRGIMIETEHQAQVEAIAGGIVIFAGKKADTGNTVIVQHEDDTESWYAHLNKLHVKPHERIEGGKVLGTVSSGEESYSGKFYIAIKKGDVFIDPLQVINVE</sequence>
<dbReference type="InterPro" id="IPR016047">
    <property type="entry name" value="M23ase_b-sheet_dom"/>
</dbReference>
<dbReference type="RefSeq" id="WP_205178211.1">
    <property type="nucleotide sequence ID" value="NZ_JAFBFH010000002.1"/>
</dbReference>
<keyword evidence="1" id="KW-1133">Transmembrane helix</keyword>
<keyword evidence="1" id="KW-0812">Transmembrane</keyword>
<name>A0ABS2R1I9_9BACI</name>
<dbReference type="EMBL" id="JAFBFH010000002">
    <property type="protein sequence ID" value="MBM7713444.1"/>
    <property type="molecule type" value="Genomic_DNA"/>
</dbReference>
<evidence type="ECO:0000259" key="2">
    <source>
        <dbReference type="Pfam" id="PF01551"/>
    </source>
</evidence>
<reference evidence="3 4" key="1">
    <citation type="submission" date="2021-01" db="EMBL/GenBank/DDBJ databases">
        <title>Genomic Encyclopedia of Type Strains, Phase IV (KMG-IV): sequencing the most valuable type-strain genomes for metagenomic binning, comparative biology and taxonomic classification.</title>
        <authorList>
            <person name="Goeker M."/>
        </authorList>
    </citation>
    <scope>NUCLEOTIDE SEQUENCE [LARGE SCALE GENOMIC DNA]</scope>
    <source>
        <strain evidence="3 4">DSM 105453</strain>
    </source>
</reference>
<dbReference type="CDD" id="cd12797">
    <property type="entry name" value="M23_peptidase"/>
    <property type="match status" value="1"/>
</dbReference>
<organism evidence="3 4">
    <name type="scientific">Siminovitchia thermophila</name>
    <dbReference type="NCBI Taxonomy" id="1245522"/>
    <lineage>
        <taxon>Bacteria</taxon>
        <taxon>Bacillati</taxon>
        <taxon>Bacillota</taxon>
        <taxon>Bacilli</taxon>
        <taxon>Bacillales</taxon>
        <taxon>Bacillaceae</taxon>
        <taxon>Siminovitchia</taxon>
    </lineage>
</organism>
<dbReference type="PANTHER" id="PTHR21666">
    <property type="entry name" value="PEPTIDASE-RELATED"/>
    <property type="match status" value="1"/>
</dbReference>
<comment type="caution">
    <text evidence="3">The sequence shown here is derived from an EMBL/GenBank/DDBJ whole genome shotgun (WGS) entry which is preliminary data.</text>
</comment>
<accession>A0ABS2R1I9</accession>
<protein>
    <submittedName>
        <fullName evidence="3">Stage IV sporulation protein FA</fullName>
    </submittedName>
</protein>
<feature type="transmembrane region" description="Helical" evidence="1">
    <location>
        <begin position="62"/>
        <end position="80"/>
    </location>
</feature>
<dbReference type="Proteomes" id="UP000823485">
    <property type="component" value="Unassembled WGS sequence"/>
</dbReference>
<feature type="domain" description="M23ase beta-sheet core" evidence="2">
    <location>
        <begin position="158"/>
        <end position="250"/>
    </location>
</feature>
<dbReference type="InterPro" id="IPR011055">
    <property type="entry name" value="Dup_hybrid_motif"/>
</dbReference>
<gene>
    <name evidence="3" type="ORF">JOC94_000412</name>
</gene>
<dbReference type="Pfam" id="PF01551">
    <property type="entry name" value="Peptidase_M23"/>
    <property type="match status" value="1"/>
</dbReference>
<keyword evidence="1" id="KW-0472">Membrane</keyword>
<dbReference type="InterPro" id="IPR050570">
    <property type="entry name" value="Cell_wall_metabolism_enzyme"/>
</dbReference>
<dbReference type="Gene3D" id="2.70.70.10">
    <property type="entry name" value="Glucose Permease (Domain IIA)"/>
    <property type="match status" value="1"/>
</dbReference>
<dbReference type="PANTHER" id="PTHR21666:SF274">
    <property type="entry name" value="STAGE IV SPORULATION PROTEIN FA"/>
    <property type="match status" value="1"/>
</dbReference>